<name>A0A7Z0S5T8_9STRE</name>
<dbReference type="AlphaFoldDB" id="A0A7Z0S5T8"/>
<dbReference type="Proteomes" id="UP000589521">
    <property type="component" value="Unassembled WGS sequence"/>
</dbReference>
<accession>A0A7Z0S5T8</accession>
<evidence type="ECO:0000313" key="2">
    <source>
        <dbReference type="Proteomes" id="UP000589521"/>
    </source>
</evidence>
<reference evidence="1 2" key="1">
    <citation type="submission" date="2020-07" db="EMBL/GenBank/DDBJ databases">
        <title>MOT database genomes.</title>
        <authorList>
            <person name="Joseph S."/>
            <person name="Aduse-Opoku J."/>
            <person name="Hashim A."/>
            <person name="Wade W."/>
            <person name="Curtis M."/>
        </authorList>
    </citation>
    <scope>NUCLEOTIDE SEQUENCE [LARGE SCALE GENOMIC DNA]</scope>
    <source>
        <strain evidence="1 2">STR</strain>
    </source>
</reference>
<proteinExistence type="predicted"/>
<organism evidence="1 2">
    <name type="scientific">Streptococcus danieliae</name>
    <dbReference type="NCBI Taxonomy" id="747656"/>
    <lineage>
        <taxon>Bacteria</taxon>
        <taxon>Bacillati</taxon>
        <taxon>Bacillota</taxon>
        <taxon>Bacilli</taxon>
        <taxon>Lactobacillales</taxon>
        <taxon>Streptococcaceae</taxon>
        <taxon>Streptococcus</taxon>
    </lineage>
</organism>
<evidence type="ECO:0000313" key="1">
    <source>
        <dbReference type="EMBL" id="NYS97457.1"/>
    </source>
</evidence>
<dbReference type="RefSeq" id="WP_179925985.1">
    <property type="nucleotide sequence ID" value="NZ_CATKDJ010000109.1"/>
</dbReference>
<protein>
    <submittedName>
        <fullName evidence="1">Uncharacterized protein</fullName>
    </submittedName>
</protein>
<gene>
    <name evidence="1" type="ORF">HZY94_09935</name>
</gene>
<dbReference type="EMBL" id="JACBXX010000244">
    <property type="protein sequence ID" value="NYS97457.1"/>
    <property type="molecule type" value="Genomic_DNA"/>
</dbReference>
<comment type="caution">
    <text evidence="1">The sequence shown here is derived from an EMBL/GenBank/DDBJ whole genome shotgun (WGS) entry which is preliminary data.</text>
</comment>
<sequence>MLEIDLYKYNLDNPTYIDDWTSISDIGKKFHGKILTYQNYLQEEDRYVNTIQELLQFFHVQNLTVDWCSKFFSLRYHQKHGRLTSVQSQLYQKLDKGLIVNKNEIADIIRLNLRESIDCSLSNSAITIYFGYDYYMAIKIADKSTLHSITNIIKRHGLFWRFSKNHYYSEDKNDNVAFEFTWNNGLINPPGDYHHDLRISKDDPLNRTYTEWSHFNEVENGLSFQDYQVVENHYLQLLLEILDFFGIQEFSLDSLDKYNIENLMVSSHFFTQAEETFFQQLPEDFEKITITNSDFSIFFRLMFRRRIQAWIETDFLSIQFDSSYRLYLSFYGHKKEIQNLIEKHGLYWQERQPPYHEAVHFS</sequence>